<dbReference type="AlphaFoldDB" id="F0WQK8"/>
<sequence length="272" mass="27809">MRINYIISLVVAAVACNEYIAAEQCTAHDGGKTPIPNQGPVVHPPMPPVVTPTAPVHGNPPGVPPSAPDNLNNHPWSPITPTPPVTPAPGPASGTIPKPPVANESNHSPPGNYPSTQIPPINPNTAPSTQPPVDNGGGSGGGNGGGGKVPNAPSPGRNTPSPGPGNCAPPGTTIEYIDLCEDNYPNCTVVHVTNIGSFPVYFSPDQVCSGITSSESQNCPKQNVTGICHADHAYSSCELHVDSACMLLPENYFGCAVVNIGAVPDSHMPETL</sequence>
<protein>
    <submittedName>
        <fullName evidence="3">AlNc14C200G8677 protein</fullName>
    </submittedName>
    <submittedName>
        <fullName evidence="4">AlNc14C224G9171 protein</fullName>
    </submittedName>
</protein>
<dbReference type="PROSITE" id="PS51257">
    <property type="entry name" value="PROKAR_LIPOPROTEIN"/>
    <property type="match status" value="1"/>
</dbReference>
<gene>
    <name evidence="3" type="primary">AlNc14C200G8677</name>
    <name evidence="4" type="synonym">AlNc14C224G9171</name>
    <name evidence="3" type="ORF">ALNC14_097610</name>
    <name evidence="4" type="ORF">ALNC14_102930</name>
</gene>
<accession>F0WQK8</accession>
<feature type="compositionally biased region" description="Pro residues" evidence="1">
    <location>
        <begin position="78"/>
        <end position="90"/>
    </location>
</feature>
<feature type="compositionally biased region" description="Polar residues" evidence="1">
    <location>
        <begin position="103"/>
        <end position="132"/>
    </location>
</feature>
<keyword evidence="2" id="KW-0732">Signal</keyword>
<proteinExistence type="predicted"/>
<evidence type="ECO:0000256" key="2">
    <source>
        <dbReference type="SAM" id="SignalP"/>
    </source>
</evidence>
<feature type="region of interest" description="Disordered" evidence="1">
    <location>
        <begin position="47"/>
        <end position="167"/>
    </location>
</feature>
<dbReference type="EMBL" id="FR824269">
    <property type="protein sequence ID" value="CCA24149.1"/>
    <property type="molecule type" value="Genomic_DNA"/>
</dbReference>
<feature type="chain" id="PRO_5007655479" evidence="2">
    <location>
        <begin position="23"/>
        <end position="272"/>
    </location>
</feature>
<dbReference type="EMBL" id="FR824245">
    <property type="protein sequence ID" value="CCA23617.1"/>
    <property type="molecule type" value="Genomic_DNA"/>
</dbReference>
<organism evidence="3">
    <name type="scientific">Albugo laibachii Nc14</name>
    <dbReference type="NCBI Taxonomy" id="890382"/>
    <lineage>
        <taxon>Eukaryota</taxon>
        <taxon>Sar</taxon>
        <taxon>Stramenopiles</taxon>
        <taxon>Oomycota</taxon>
        <taxon>Peronosporomycetes</taxon>
        <taxon>Albuginales</taxon>
        <taxon>Albuginaceae</taxon>
        <taxon>Albugo</taxon>
    </lineage>
</organism>
<name>F0WQK8_9STRA</name>
<evidence type="ECO:0000313" key="3">
    <source>
        <dbReference type="EMBL" id="CCA23617.1"/>
    </source>
</evidence>
<reference evidence="3" key="2">
    <citation type="submission" date="2011-02" db="EMBL/GenBank/DDBJ databases">
        <authorList>
            <person name="MacLean D."/>
        </authorList>
    </citation>
    <scope>NUCLEOTIDE SEQUENCE</scope>
</reference>
<reference evidence="3" key="1">
    <citation type="journal article" date="2011" name="PLoS Biol.">
        <title>Gene gain and loss during evolution of obligate parasitism in the white rust pathogen of Arabidopsis thaliana.</title>
        <authorList>
            <person name="Kemen E."/>
            <person name="Gardiner A."/>
            <person name="Schultz-Larsen T."/>
            <person name="Kemen A.C."/>
            <person name="Balmuth A.L."/>
            <person name="Robert-Seilaniantz A."/>
            <person name="Bailey K."/>
            <person name="Holub E."/>
            <person name="Studholme D.J."/>
            <person name="Maclean D."/>
            <person name="Jones J.D."/>
        </authorList>
    </citation>
    <scope>NUCLEOTIDE SEQUENCE</scope>
</reference>
<dbReference type="HOGENOM" id="CLU_1024580_0_0_1"/>
<feature type="compositionally biased region" description="Gly residues" evidence="1">
    <location>
        <begin position="135"/>
        <end position="148"/>
    </location>
</feature>
<evidence type="ECO:0000313" key="4">
    <source>
        <dbReference type="EMBL" id="CCA24149.1"/>
    </source>
</evidence>
<feature type="signal peptide" evidence="2">
    <location>
        <begin position="1"/>
        <end position="22"/>
    </location>
</feature>
<evidence type="ECO:0000256" key="1">
    <source>
        <dbReference type="SAM" id="MobiDB-lite"/>
    </source>
</evidence>